<gene>
    <name evidence="1" type="ORF">AVDCRST_MAG55-900</name>
</gene>
<organism evidence="1">
    <name type="scientific">uncultured Rubrobacteraceae bacterium</name>
    <dbReference type="NCBI Taxonomy" id="349277"/>
    <lineage>
        <taxon>Bacteria</taxon>
        <taxon>Bacillati</taxon>
        <taxon>Actinomycetota</taxon>
        <taxon>Rubrobacteria</taxon>
        <taxon>Rubrobacterales</taxon>
        <taxon>Rubrobacteraceae</taxon>
        <taxon>environmental samples</taxon>
    </lineage>
</organism>
<accession>A0A6J4PAF9</accession>
<evidence type="ECO:0000313" key="1">
    <source>
        <dbReference type="EMBL" id="CAA9405430.1"/>
    </source>
</evidence>
<name>A0A6J4PAF9_9ACTN</name>
<sequence length="117" mass="12516">MAVPLRRGPDLCAPARLADDVGRVEAAATRQRQEPYEAGGVQEVAAREEHHGWGVLGAEGEDVGVAEARADGQAFVAEAQSDERLVVERADLGLALGRLVDGICRRAPPTREADTYR</sequence>
<reference evidence="1" key="1">
    <citation type="submission" date="2020-02" db="EMBL/GenBank/DDBJ databases">
        <authorList>
            <person name="Meier V. D."/>
        </authorList>
    </citation>
    <scope>NUCLEOTIDE SEQUENCE</scope>
    <source>
        <strain evidence="1">AVDCRST_MAG55</strain>
    </source>
</reference>
<dbReference type="EMBL" id="CADCUZ010000037">
    <property type="protein sequence ID" value="CAA9405430.1"/>
    <property type="molecule type" value="Genomic_DNA"/>
</dbReference>
<proteinExistence type="predicted"/>
<protein>
    <submittedName>
        <fullName evidence="1">Uncharacterized protein</fullName>
    </submittedName>
</protein>
<dbReference type="AlphaFoldDB" id="A0A6J4PAF9"/>